<dbReference type="Pfam" id="PF01569">
    <property type="entry name" value="PAP2"/>
    <property type="match status" value="1"/>
</dbReference>
<comment type="caution">
    <text evidence="3">The sequence shown here is derived from an EMBL/GenBank/DDBJ whole genome shotgun (WGS) entry which is preliminary data.</text>
</comment>
<evidence type="ECO:0000256" key="1">
    <source>
        <dbReference type="SAM" id="Phobius"/>
    </source>
</evidence>
<reference evidence="3 4" key="1">
    <citation type="submission" date="2019-07" db="EMBL/GenBank/DDBJ databases">
        <title>New species of Amycolatopsis and Streptomyces.</title>
        <authorList>
            <person name="Duangmal K."/>
            <person name="Teo W.F.A."/>
            <person name="Lipun K."/>
        </authorList>
    </citation>
    <scope>NUCLEOTIDE SEQUENCE [LARGE SCALE GENOMIC DNA]</scope>
    <source>
        <strain evidence="3 4">JCM 30562</strain>
    </source>
</reference>
<dbReference type="Proteomes" id="UP000318578">
    <property type="component" value="Unassembled WGS sequence"/>
</dbReference>
<dbReference type="SUPFAM" id="SSF48317">
    <property type="entry name" value="Acid phosphatase/Vanadium-dependent haloperoxidase"/>
    <property type="match status" value="1"/>
</dbReference>
<evidence type="ECO:0000259" key="2">
    <source>
        <dbReference type="Pfam" id="PF01569"/>
    </source>
</evidence>
<feature type="domain" description="Phosphatidic acid phosphatase type 2/haloperoxidase" evidence="2">
    <location>
        <begin position="16"/>
        <end position="78"/>
    </location>
</feature>
<keyword evidence="4" id="KW-1185">Reference proteome</keyword>
<evidence type="ECO:0000313" key="4">
    <source>
        <dbReference type="Proteomes" id="UP000318578"/>
    </source>
</evidence>
<gene>
    <name evidence="3" type="ORF">FNH06_04700</name>
</gene>
<feature type="transmembrane region" description="Helical" evidence="1">
    <location>
        <begin position="64"/>
        <end position="81"/>
    </location>
</feature>
<evidence type="ECO:0000313" key="3">
    <source>
        <dbReference type="EMBL" id="TVT24840.1"/>
    </source>
</evidence>
<dbReference type="InterPro" id="IPR000326">
    <property type="entry name" value="PAP2/HPO"/>
</dbReference>
<keyword evidence="1" id="KW-1133">Transmembrane helix</keyword>
<accession>A0A558AKQ0</accession>
<keyword evidence="1" id="KW-0472">Membrane</keyword>
<sequence length="91" mass="9280">MTNGDSGAAGAGPALAAGLVAWLLAERVGARAAIWAAATGYTVVIGSTRVYLGVHWPTDVLGGWAFAATWLALALTIRALISRRSTKASGR</sequence>
<feature type="transmembrane region" description="Helical" evidence="1">
    <location>
        <begin position="32"/>
        <end position="52"/>
    </location>
</feature>
<dbReference type="Gene3D" id="1.20.144.10">
    <property type="entry name" value="Phosphatidic acid phosphatase type 2/haloperoxidase"/>
    <property type="match status" value="1"/>
</dbReference>
<organism evidence="3 4">
    <name type="scientific">Amycolatopsis acidiphila</name>
    <dbReference type="NCBI Taxonomy" id="715473"/>
    <lineage>
        <taxon>Bacteria</taxon>
        <taxon>Bacillati</taxon>
        <taxon>Actinomycetota</taxon>
        <taxon>Actinomycetes</taxon>
        <taxon>Pseudonocardiales</taxon>
        <taxon>Pseudonocardiaceae</taxon>
        <taxon>Amycolatopsis</taxon>
    </lineage>
</organism>
<name>A0A558AKQ0_9PSEU</name>
<dbReference type="AlphaFoldDB" id="A0A558AKQ0"/>
<dbReference type="InterPro" id="IPR036938">
    <property type="entry name" value="PAP2/HPO_sf"/>
</dbReference>
<keyword evidence="1" id="KW-0812">Transmembrane</keyword>
<proteinExistence type="predicted"/>
<protein>
    <submittedName>
        <fullName evidence="3">Phosphatase PAP2 family protein</fullName>
    </submittedName>
</protein>
<dbReference type="EMBL" id="VJZA01000005">
    <property type="protein sequence ID" value="TVT24840.1"/>
    <property type="molecule type" value="Genomic_DNA"/>
</dbReference>
<feature type="transmembrane region" description="Helical" evidence="1">
    <location>
        <begin position="6"/>
        <end position="25"/>
    </location>
</feature>